<dbReference type="Proteomes" id="UP000184089">
    <property type="component" value="Unassembled WGS sequence"/>
</dbReference>
<proteinExistence type="inferred from homology"/>
<accession>A0AAQ1MDD7</accession>
<evidence type="ECO:0000256" key="1">
    <source>
        <dbReference type="ARBA" id="ARBA00009350"/>
    </source>
</evidence>
<protein>
    <recommendedName>
        <fullName evidence="2">UPF0251 protein GT747_04820</fullName>
    </recommendedName>
</protein>
<dbReference type="SUPFAM" id="SSF88659">
    <property type="entry name" value="Sigma3 and sigma4 domains of RNA polymerase sigma factors"/>
    <property type="match status" value="1"/>
</dbReference>
<evidence type="ECO:0000256" key="2">
    <source>
        <dbReference type="HAMAP-Rule" id="MF_00674"/>
    </source>
</evidence>
<dbReference type="PANTHER" id="PTHR37478:SF2">
    <property type="entry name" value="UPF0251 PROTEIN TK0562"/>
    <property type="match status" value="1"/>
</dbReference>
<evidence type="ECO:0000313" key="5">
    <source>
        <dbReference type="Proteomes" id="UP000184089"/>
    </source>
</evidence>
<reference evidence="3 6" key="3">
    <citation type="journal article" date="2019" name="Nat. Med.">
        <title>A library of human gut bacterial isolates paired with longitudinal multiomics data enables mechanistic microbiome research.</title>
        <authorList>
            <person name="Poyet M."/>
            <person name="Groussin M."/>
            <person name="Gibbons S.M."/>
            <person name="Avila-Pacheco J."/>
            <person name="Jiang X."/>
            <person name="Kearney S.M."/>
            <person name="Perrotta A.R."/>
            <person name="Berdy B."/>
            <person name="Zhao S."/>
            <person name="Lieberman T.D."/>
            <person name="Swanson P.K."/>
            <person name="Smith M."/>
            <person name="Roesemann S."/>
            <person name="Alexander J.E."/>
            <person name="Rich S.A."/>
            <person name="Livny J."/>
            <person name="Vlamakis H."/>
            <person name="Clish C."/>
            <person name="Bullock K."/>
            <person name="Deik A."/>
            <person name="Scott J."/>
            <person name="Pierce K.A."/>
            <person name="Xavier R.J."/>
            <person name="Alm E.J."/>
        </authorList>
    </citation>
    <scope>NUCLEOTIDE SEQUENCE [LARGE SCALE GENOMIC DNA]</scope>
    <source>
        <strain evidence="3 6">BIOML-A2</strain>
    </source>
</reference>
<dbReference type="AlphaFoldDB" id="A0AAQ1MDD7"/>
<name>A0AAQ1MDD7_9FIRM</name>
<dbReference type="Proteomes" id="UP000474718">
    <property type="component" value="Unassembled WGS sequence"/>
</dbReference>
<evidence type="ECO:0000313" key="6">
    <source>
        <dbReference type="Proteomes" id="UP000474718"/>
    </source>
</evidence>
<dbReference type="InterPro" id="IPR036388">
    <property type="entry name" value="WH-like_DNA-bd_sf"/>
</dbReference>
<keyword evidence="4" id="KW-0238">DNA-binding</keyword>
<evidence type="ECO:0000313" key="3">
    <source>
        <dbReference type="EMBL" id="MZL69091.1"/>
    </source>
</evidence>
<dbReference type="RefSeq" id="WP_021657999.1">
    <property type="nucleotide sequence ID" value="NZ_FQVY01000002.1"/>
</dbReference>
<gene>
    <name evidence="3" type="ORF">GT747_04820</name>
    <name evidence="4" type="ORF">SAMN05444424_1536</name>
</gene>
<reference evidence="4" key="2">
    <citation type="submission" date="2016-11" db="EMBL/GenBank/DDBJ databases">
        <authorList>
            <person name="Varghese N."/>
            <person name="Submissions S."/>
        </authorList>
    </citation>
    <scope>NUCLEOTIDE SEQUENCE</scope>
    <source>
        <strain evidence="4">DSM 4029</strain>
    </source>
</reference>
<reference evidence="5" key="1">
    <citation type="submission" date="2016-11" db="EMBL/GenBank/DDBJ databases">
        <authorList>
            <person name="Jaros S."/>
            <person name="Januszkiewicz K."/>
            <person name="Wedrychowicz H."/>
        </authorList>
    </citation>
    <scope>NUCLEOTIDE SEQUENCE [LARGE SCALE GENOMIC DNA]</scope>
    <source>
        <strain evidence="5">DSM 4029</strain>
    </source>
</reference>
<dbReference type="PANTHER" id="PTHR37478">
    <property type="match status" value="1"/>
</dbReference>
<dbReference type="EMBL" id="FQVY01000002">
    <property type="protein sequence ID" value="SHG11853.1"/>
    <property type="molecule type" value="Genomic_DNA"/>
</dbReference>
<dbReference type="InterPro" id="IPR013324">
    <property type="entry name" value="RNA_pol_sigma_r3/r4-like"/>
</dbReference>
<comment type="similarity">
    <text evidence="1 2">Belongs to the UPF0251 family.</text>
</comment>
<comment type="caution">
    <text evidence="4">The sequence shown here is derived from an EMBL/GenBank/DDBJ whole genome shotgun (WGS) entry which is preliminary data.</text>
</comment>
<dbReference type="Gene3D" id="1.10.10.10">
    <property type="entry name" value="Winged helix-like DNA-binding domain superfamily/Winged helix DNA-binding domain"/>
    <property type="match status" value="1"/>
</dbReference>
<dbReference type="HAMAP" id="MF_00674">
    <property type="entry name" value="UPF0251"/>
    <property type="match status" value="1"/>
</dbReference>
<sequence length="118" mass="12867">MARIKKCREVCFVPRCSQFSPPHPRGSVRLSVEELEALRLSDLEGLDQQLAAAQMGVSRGTYQRILTAARRQVAEAVVGGKALLIGGGSYRLRCRALEGQPHPCCQLCGKTAKEDGEE</sequence>
<dbReference type="Pfam" id="PF02001">
    <property type="entry name" value="DUF134"/>
    <property type="match status" value="1"/>
</dbReference>
<dbReference type="InterPro" id="IPR002852">
    <property type="entry name" value="UPF0251"/>
</dbReference>
<dbReference type="GO" id="GO:0003677">
    <property type="term" value="F:DNA binding"/>
    <property type="evidence" value="ECO:0007669"/>
    <property type="project" value="UniProtKB-KW"/>
</dbReference>
<dbReference type="EMBL" id="WWVX01000002">
    <property type="protein sequence ID" value="MZL69091.1"/>
    <property type="molecule type" value="Genomic_DNA"/>
</dbReference>
<evidence type="ECO:0000313" key="4">
    <source>
        <dbReference type="EMBL" id="SHG11853.1"/>
    </source>
</evidence>
<keyword evidence="6" id="KW-1185">Reference proteome</keyword>
<organism evidence="4 5">
    <name type="scientific">Bittarella massiliensis</name>
    <name type="common">ex Durand et al. 2017</name>
    <dbReference type="NCBI Taxonomy" id="1720313"/>
    <lineage>
        <taxon>Bacteria</taxon>
        <taxon>Bacillati</taxon>
        <taxon>Bacillota</taxon>
        <taxon>Clostridia</taxon>
        <taxon>Eubacteriales</taxon>
        <taxon>Oscillospiraceae</taxon>
        <taxon>Bittarella (ex Durand et al. 2017)</taxon>
    </lineage>
</organism>